<feature type="region of interest" description="Disordered" evidence="2">
    <location>
        <begin position="156"/>
        <end position="175"/>
    </location>
</feature>
<sequence length="510" mass="56615">MGDHPRSQPLDLHHFFKIPKTKSLKEVGKVYKSFVSKRHNDKRVSEDNANRRVDEDIWSPKFLSRSASRKAMTPTPKSRPLSRHGSRRCTTPTSLSRSSSGQKSATEIAASSLKRIMSKRSSSASLSRSLSTLDISEPELLRPAASSAKYVGSGIKSSRETEHIPKVSPTKDVGAGTKSFRETEHIPAVSLSSNLSRRATTPIIFSQSTARRKPSEVERTLSCTLEDLCFGSIKKIKVTRDAIKHPGVIIQEEEVLKIEVKPGWRKGTKITFEGVGDEKPGYLPADIVFLIDEKTHPLFSRDGNNLEICVEIPLVDALTGCSIPIPLLGGEYMTLSLENIVYPGYEEVIKGQGMPNPKKTGIRGDLHVKFLIDFPTELSEKQRKEAVSILQDLSLTQQHQYGATNSLKHNNNAYISRPTNEDVELSCGGGKAVLKKKGNIHHRATFNSYSYNVSFLNRCLSMWPNAKSLHCFCFQTRYATYQLSNSHSLHLSRSKSGLQNAAFTLSALGY</sequence>
<evidence type="ECO:0000313" key="5">
    <source>
        <dbReference type="Proteomes" id="UP001367508"/>
    </source>
</evidence>
<keyword evidence="1" id="KW-0143">Chaperone</keyword>
<dbReference type="FunFam" id="2.60.260.20:FF:000002">
    <property type="entry name" value="Dnaj homolog subfamily b member"/>
    <property type="match status" value="1"/>
</dbReference>
<evidence type="ECO:0000259" key="3">
    <source>
        <dbReference type="Pfam" id="PF01556"/>
    </source>
</evidence>
<dbReference type="Pfam" id="PF01556">
    <property type="entry name" value="DnaJ_C"/>
    <property type="match status" value="1"/>
</dbReference>
<dbReference type="GO" id="GO:0051082">
    <property type="term" value="F:unfolded protein binding"/>
    <property type="evidence" value="ECO:0007669"/>
    <property type="project" value="InterPro"/>
</dbReference>
<reference evidence="4 5" key="1">
    <citation type="submission" date="2024-01" db="EMBL/GenBank/DDBJ databases">
        <title>The genomes of 5 underutilized Papilionoideae crops provide insights into root nodulation and disease resistanc.</title>
        <authorList>
            <person name="Jiang F."/>
        </authorList>
    </citation>
    <scope>NUCLEOTIDE SEQUENCE [LARGE SCALE GENOMIC DNA]</scope>
    <source>
        <strain evidence="4">LVBAO_FW01</strain>
        <tissue evidence="4">Leaves</tissue>
    </source>
</reference>
<dbReference type="SUPFAM" id="SSF49493">
    <property type="entry name" value="HSP40/DnaJ peptide-binding domain"/>
    <property type="match status" value="2"/>
</dbReference>
<name>A0AAN9L2N5_CANGL</name>
<dbReference type="Proteomes" id="UP001367508">
    <property type="component" value="Unassembled WGS sequence"/>
</dbReference>
<dbReference type="EMBL" id="JAYMYQ010000005">
    <property type="protein sequence ID" value="KAK7328287.1"/>
    <property type="molecule type" value="Genomic_DNA"/>
</dbReference>
<evidence type="ECO:0000256" key="1">
    <source>
        <dbReference type="ARBA" id="ARBA00023186"/>
    </source>
</evidence>
<dbReference type="GO" id="GO:0051087">
    <property type="term" value="F:protein-folding chaperone binding"/>
    <property type="evidence" value="ECO:0007669"/>
    <property type="project" value="TreeGrafter"/>
</dbReference>
<evidence type="ECO:0000313" key="4">
    <source>
        <dbReference type="EMBL" id="KAK7328287.1"/>
    </source>
</evidence>
<feature type="compositionally biased region" description="Basic and acidic residues" evidence="2">
    <location>
        <begin position="42"/>
        <end position="55"/>
    </location>
</feature>
<feature type="compositionally biased region" description="Polar residues" evidence="2">
    <location>
        <begin position="88"/>
        <end position="105"/>
    </location>
</feature>
<dbReference type="GO" id="GO:0006457">
    <property type="term" value="P:protein folding"/>
    <property type="evidence" value="ECO:0007669"/>
    <property type="project" value="InterPro"/>
</dbReference>
<organism evidence="4 5">
    <name type="scientific">Canavalia gladiata</name>
    <name type="common">Sword bean</name>
    <name type="synonym">Dolichos gladiatus</name>
    <dbReference type="NCBI Taxonomy" id="3824"/>
    <lineage>
        <taxon>Eukaryota</taxon>
        <taxon>Viridiplantae</taxon>
        <taxon>Streptophyta</taxon>
        <taxon>Embryophyta</taxon>
        <taxon>Tracheophyta</taxon>
        <taxon>Spermatophyta</taxon>
        <taxon>Magnoliopsida</taxon>
        <taxon>eudicotyledons</taxon>
        <taxon>Gunneridae</taxon>
        <taxon>Pentapetalae</taxon>
        <taxon>rosids</taxon>
        <taxon>fabids</taxon>
        <taxon>Fabales</taxon>
        <taxon>Fabaceae</taxon>
        <taxon>Papilionoideae</taxon>
        <taxon>50 kb inversion clade</taxon>
        <taxon>NPAAA clade</taxon>
        <taxon>indigoferoid/millettioid clade</taxon>
        <taxon>Phaseoleae</taxon>
        <taxon>Canavalia</taxon>
    </lineage>
</organism>
<dbReference type="Gene3D" id="2.60.260.20">
    <property type="entry name" value="Urease metallochaperone UreE, N-terminal domain"/>
    <property type="match status" value="2"/>
</dbReference>
<dbReference type="FunFam" id="2.60.260.20:FF:000006">
    <property type="entry name" value="DnaJ subfamily B member 13"/>
    <property type="match status" value="1"/>
</dbReference>
<accession>A0AAN9L2N5</accession>
<dbReference type="InterPro" id="IPR002939">
    <property type="entry name" value="DnaJ_C"/>
</dbReference>
<keyword evidence="5" id="KW-1185">Reference proteome</keyword>
<comment type="caution">
    <text evidence="4">The sequence shown here is derived from an EMBL/GenBank/DDBJ whole genome shotgun (WGS) entry which is preliminary data.</text>
</comment>
<dbReference type="InterPro" id="IPR008971">
    <property type="entry name" value="HSP40/DnaJ_pept-bd"/>
</dbReference>
<feature type="domain" description="Chaperone DnaJ C-terminal" evidence="3">
    <location>
        <begin position="218"/>
        <end position="375"/>
    </location>
</feature>
<proteinExistence type="predicted"/>
<dbReference type="InterPro" id="IPR051339">
    <property type="entry name" value="DnaJ_subfamily_B"/>
</dbReference>
<gene>
    <name evidence="4" type="ORF">VNO77_22390</name>
</gene>
<dbReference type="PANTHER" id="PTHR24078">
    <property type="entry name" value="DNAJ HOMOLOG SUBFAMILY C MEMBER"/>
    <property type="match status" value="1"/>
</dbReference>
<dbReference type="PANTHER" id="PTHR24078:SF522">
    <property type="entry name" value="DNAJ CHAPERONE C-TERMINAL DOMAIN-CONTAINING PROTEIN"/>
    <property type="match status" value="1"/>
</dbReference>
<dbReference type="GO" id="GO:0005829">
    <property type="term" value="C:cytosol"/>
    <property type="evidence" value="ECO:0007669"/>
    <property type="project" value="TreeGrafter"/>
</dbReference>
<protein>
    <recommendedName>
        <fullName evidence="3">Chaperone DnaJ C-terminal domain-containing protein</fullName>
    </recommendedName>
</protein>
<feature type="region of interest" description="Disordered" evidence="2">
    <location>
        <begin position="37"/>
        <end position="108"/>
    </location>
</feature>
<dbReference type="CDD" id="cd10747">
    <property type="entry name" value="DnaJ_C"/>
    <property type="match status" value="1"/>
</dbReference>
<dbReference type="AlphaFoldDB" id="A0AAN9L2N5"/>
<evidence type="ECO:0000256" key="2">
    <source>
        <dbReference type="SAM" id="MobiDB-lite"/>
    </source>
</evidence>